<feature type="domain" description="D-isomer specific 2-hydroxyacid dehydrogenase NAD-binding" evidence="6">
    <location>
        <begin position="108"/>
        <end position="280"/>
    </location>
</feature>
<dbReference type="PANTHER" id="PTHR10996:SF178">
    <property type="entry name" value="2-HYDROXYACID DEHYDROGENASE YGL185C-RELATED"/>
    <property type="match status" value="1"/>
</dbReference>
<dbReference type="GO" id="GO:0005829">
    <property type="term" value="C:cytosol"/>
    <property type="evidence" value="ECO:0007669"/>
    <property type="project" value="TreeGrafter"/>
</dbReference>
<dbReference type="EMBL" id="QNRR01000014">
    <property type="protein sequence ID" value="RBP37288.1"/>
    <property type="molecule type" value="Genomic_DNA"/>
</dbReference>
<evidence type="ECO:0000313" key="7">
    <source>
        <dbReference type="EMBL" id="RBP37288.1"/>
    </source>
</evidence>
<keyword evidence="1" id="KW-0521">NADP</keyword>
<dbReference type="Proteomes" id="UP000253426">
    <property type="component" value="Unassembled WGS sequence"/>
</dbReference>
<evidence type="ECO:0000259" key="5">
    <source>
        <dbReference type="Pfam" id="PF00389"/>
    </source>
</evidence>
<accession>A0A366H5E5</accession>
<dbReference type="GO" id="GO:0030267">
    <property type="term" value="F:glyoxylate reductase (NADPH) activity"/>
    <property type="evidence" value="ECO:0007669"/>
    <property type="project" value="TreeGrafter"/>
</dbReference>
<protein>
    <submittedName>
        <fullName evidence="7">4-hydroxyphenyllactate dehydrogenase</fullName>
    </submittedName>
</protein>
<evidence type="ECO:0000259" key="6">
    <source>
        <dbReference type="Pfam" id="PF02826"/>
    </source>
</evidence>
<dbReference type="InterPro" id="IPR050223">
    <property type="entry name" value="D-isomer_2-hydroxyacid_DH"/>
</dbReference>
<dbReference type="InterPro" id="IPR006140">
    <property type="entry name" value="D-isomer_DH_NAD-bd"/>
</dbReference>
<comment type="caution">
    <text evidence="7">The sequence shown here is derived from an EMBL/GenBank/DDBJ whole genome shotgun (WGS) entry which is preliminary data.</text>
</comment>
<dbReference type="Gene3D" id="3.40.50.720">
    <property type="entry name" value="NAD(P)-binding Rossmann-like Domain"/>
    <property type="match status" value="2"/>
</dbReference>
<dbReference type="InterPro" id="IPR036291">
    <property type="entry name" value="NAD(P)-bd_dom_sf"/>
</dbReference>
<dbReference type="GO" id="GO:0016618">
    <property type="term" value="F:hydroxypyruvate reductase [NAD(P)H] activity"/>
    <property type="evidence" value="ECO:0007669"/>
    <property type="project" value="TreeGrafter"/>
</dbReference>
<name>A0A366H5E5_9BACT</name>
<feature type="domain" description="D-isomer specific 2-hydroxyacid dehydrogenase catalytic" evidence="5">
    <location>
        <begin position="5"/>
        <end position="311"/>
    </location>
</feature>
<evidence type="ECO:0000313" key="8">
    <source>
        <dbReference type="Proteomes" id="UP000253426"/>
    </source>
</evidence>
<dbReference type="SUPFAM" id="SSF51735">
    <property type="entry name" value="NAD(P)-binding Rossmann-fold domains"/>
    <property type="match status" value="1"/>
</dbReference>
<proteinExistence type="inferred from homology"/>
<dbReference type="Pfam" id="PF02826">
    <property type="entry name" value="2-Hacid_dh_C"/>
    <property type="match status" value="1"/>
</dbReference>
<keyword evidence="3" id="KW-0520">NAD</keyword>
<keyword evidence="8" id="KW-1185">Reference proteome</keyword>
<organism evidence="7 8">
    <name type="scientific">Roseimicrobium gellanilyticum</name>
    <dbReference type="NCBI Taxonomy" id="748857"/>
    <lineage>
        <taxon>Bacteria</taxon>
        <taxon>Pseudomonadati</taxon>
        <taxon>Verrucomicrobiota</taxon>
        <taxon>Verrucomicrobiia</taxon>
        <taxon>Verrucomicrobiales</taxon>
        <taxon>Verrucomicrobiaceae</taxon>
        <taxon>Roseimicrobium</taxon>
    </lineage>
</organism>
<evidence type="ECO:0000256" key="1">
    <source>
        <dbReference type="ARBA" id="ARBA00022857"/>
    </source>
</evidence>
<dbReference type="GO" id="GO:0051287">
    <property type="term" value="F:NAD binding"/>
    <property type="evidence" value="ECO:0007669"/>
    <property type="project" value="InterPro"/>
</dbReference>
<reference evidence="7 8" key="1">
    <citation type="submission" date="2018-06" db="EMBL/GenBank/DDBJ databases">
        <title>Genomic Encyclopedia of Type Strains, Phase IV (KMG-IV): sequencing the most valuable type-strain genomes for metagenomic binning, comparative biology and taxonomic classification.</title>
        <authorList>
            <person name="Goeker M."/>
        </authorList>
    </citation>
    <scope>NUCLEOTIDE SEQUENCE [LARGE SCALE GENOMIC DNA]</scope>
    <source>
        <strain evidence="7 8">DSM 25532</strain>
    </source>
</reference>
<dbReference type="PANTHER" id="PTHR10996">
    <property type="entry name" value="2-HYDROXYACID DEHYDROGENASE-RELATED"/>
    <property type="match status" value="1"/>
</dbReference>
<dbReference type="FunFam" id="3.40.50.720:FF:000213">
    <property type="entry name" value="Putative 2-hydroxyacid dehydrogenase"/>
    <property type="match status" value="1"/>
</dbReference>
<gene>
    <name evidence="7" type="ORF">DES53_11426</name>
</gene>
<dbReference type="RefSeq" id="WP_113961518.1">
    <property type="nucleotide sequence ID" value="NZ_QNRR01000014.1"/>
</dbReference>
<evidence type="ECO:0000256" key="4">
    <source>
        <dbReference type="RuleBase" id="RU003719"/>
    </source>
</evidence>
<evidence type="ECO:0000256" key="3">
    <source>
        <dbReference type="ARBA" id="ARBA00023027"/>
    </source>
</evidence>
<dbReference type="AlphaFoldDB" id="A0A366H5E5"/>
<sequence length="315" mass="34094">MKPEVLLLAPLPDLLLAPLKEEFVCHDWHQSKDKDGLLNRHGANIRAIIGAGGTTYHLSLLRDLPSLQIICVFGVGYDGVPLDYCKQRGIRVTNTPDVLTEDVADIALALVLMTSRKLVPATKFLQAGLWTRGNFELTTKPGGKRAGILGLGRIGKAIARRLEAIGMQVGYCCREKQPNVSYQYFFSPAEMAAWCHYLIVACPGGEQTKNLVNAQVLFALGSDGTLINIARGSVVDENALISALQGGFIKGAGLDVYAEEPYVPKKLLKMENVVLLPHVGSGTMETRKAMADLVVANLTAYFNGKPLPTLVPELA</sequence>
<dbReference type="SUPFAM" id="SSF52283">
    <property type="entry name" value="Formate/glycerate dehydrogenase catalytic domain-like"/>
    <property type="match status" value="1"/>
</dbReference>
<evidence type="ECO:0000256" key="2">
    <source>
        <dbReference type="ARBA" id="ARBA00023002"/>
    </source>
</evidence>
<dbReference type="Pfam" id="PF00389">
    <property type="entry name" value="2-Hacid_dh"/>
    <property type="match status" value="1"/>
</dbReference>
<dbReference type="InterPro" id="IPR006139">
    <property type="entry name" value="D-isomer_2_OHA_DH_cat_dom"/>
</dbReference>
<comment type="similarity">
    <text evidence="4">Belongs to the D-isomer specific 2-hydroxyacid dehydrogenase family.</text>
</comment>
<keyword evidence="2 4" id="KW-0560">Oxidoreductase</keyword>
<dbReference type="CDD" id="cd12156">
    <property type="entry name" value="HPPR"/>
    <property type="match status" value="1"/>
</dbReference>
<dbReference type="OrthoDB" id="9805416at2"/>